<dbReference type="Pfam" id="PF04350">
    <property type="entry name" value="PilO"/>
    <property type="match status" value="1"/>
</dbReference>
<proteinExistence type="predicted"/>
<dbReference type="EMBL" id="JAGQNY010000015">
    <property type="protein sequence ID" value="MCA9302399.1"/>
    <property type="molecule type" value="Genomic_DNA"/>
</dbReference>
<gene>
    <name evidence="3" type="primary">pilO</name>
    <name evidence="3" type="ORF">KDA10_03525</name>
</gene>
<feature type="region of interest" description="Disordered" evidence="1">
    <location>
        <begin position="235"/>
        <end position="276"/>
    </location>
</feature>
<name>A0A955E0K3_UNCKA</name>
<protein>
    <submittedName>
        <fullName evidence="3">Type 4a pilus biogenesis protein PilO</fullName>
    </submittedName>
</protein>
<evidence type="ECO:0000313" key="3">
    <source>
        <dbReference type="EMBL" id="MCA9302399.1"/>
    </source>
</evidence>
<dbReference type="InterPro" id="IPR014717">
    <property type="entry name" value="Transl_elong_EF1B/ribsomal_bS6"/>
</dbReference>
<feature type="transmembrane region" description="Helical" evidence="2">
    <location>
        <begin position="18"/>
        <end position="40"/>
    </location>
</feature>
<evidence type="ECO:0000256" key="1">
    <source>
        <dbReference type="SAM" id="MobiDB-lite"/>
    </source>
</evidence>
<comment type="caution">
    <text evidence="3">The sequence shown here is derived from an EMBL/GenBank/DDBJ whole genome shotgun (WGS) entry which is preliminary data.</text>
</comment>
<dbReference type="AlphaFoldDB" id="A0A955E0K3"/>
<accession>A0A955E0K3</accession>
<dbReference type="Gene3D" id="3.30.70.60">
    <property type="match status" value="1"/>
</dbReference>
<evidence type="ECO:0000256" key="2">
    <source>
        <dbReference type="SAM" id="Phobius"/>
    </source>
</evidence>
<keyword evidence="2" id="KW-0812">Transmembrane</keyword>
<organism evidence="3 4">
    <name type="scientific">candidate division WWE3 bacterium</name>
    <dbReference type="NCBI Taxonomy" id="2053526"/>
    <lineage>
        <taxon>Bacteria</taxon>
        <taxon>Katanobacteria</taxon>
    </lineage>
</organism>
<dbReference type="GO" id="GO:0043683">
    <property type="term" value="P:type IV pilus assembly"/>
    <property type="evidence" value="ECO:0007669"/>
    <property type="project" value="InterPro"/>
</dbReference>
<dbReference type="GO" id="GO:0043107">
    <property type="term" value="P:type IV pilus-dependent motility"/>
    <property type="evidence" value="ECO:0007669"/>
    <property type="project" value="InterPro"/>
</dbReference>
<evidence type="ECO:0000313" key="4">
    <source>
        <dbReference type="Proteomes" id="UP000714817"/>
    </source>
</evidence>
<dbReference type="InterPro" id="IPR007445">
    <property type="entry name" value="PilO"/>
</dbReference>
<reference evidence="3" key="2">
    <citation type="journal article" date="2021" name="Microbiome">
        <title>Successional dynamics and alternative stable states in a saline activated sludge microbial community over 9 years.</title>
        <authorList>
            <person name="Wang Y."/>
            <person name="Ye J."/>
            <person name="Ju F."/>
            <person name="Liu L."/>
            <person name="Boyd J.A."/>
            <person name="Deng Y."/>
            <person name="Parks D.H."/>
            <person name="Jiang X."/>
            <person name="Yin X."/>
            <person name="Woodcroft B.J."/>
            <person name="Tyson G.W."/>
            <person name="Hugenholtz P."/>
            <person name="Polz M.F."/>
            <person name="Zhang T."/>
        </authorList>
    </citation>
    <scope>NUCLEOTIDE SEQUENCE</scope>
    <source>
        <strain evidence="3">HKST-UBA80</strain>
    </source>
</reference>
<keyword evidence="2" id="KW-0472">Membrane</keyword>
<sequence length="276" mass="30219">MKKINIDTLAIKQMVANFLVPLISLGLVTAIGFLVLYPTISNRPMYEEKLEASRALDEQLLTKLEKLNYLVDYKSAVDENNSLLSDVLAQKPLVPELLTQLDIIAKEAGLGVEKLSYSFGAGKDTAEGTLTDINVNMGIIGTYDQLVAFFRALEKAGRLVNVDNYRYTLTEDNALSINLTFSSPYVDVKTDAVTDDPIAFDISDTKFVSLMSSLKEFKVYRISVDDYIEVPATPEIPTQQGEQPLDAPAEVGVLQQPGGAEAPAQVPVVPTEEPLN</sequence>
<dbReference type="Proteomes" id="UP000714817">
    <property type="component" value="Unassembled WGS sequence"/>
</dbReference>
<reference evidence="3" key="1">
    <citation type="submission" date="2020-04" db="EMBL/GenBank/DDBJ databases">
        <authorList>
            <person name="Zhang T."/>
        </authorList>
    </citation>
    <scope>NUCLEOTIDE SEQUENCE</scope>
    <source>
        <strain evidence="3">HKST-UBA80</strain>
    </source>
</reference>
<keyword evidence="2" id="KW-1133">Transmembrane helix</keyword>